<reference evidence="2 3" key="1">
    <citation type="submission" date="2024-05" db="EMBL/GenBank/DDBJ databases">
        <title>Genome sequencing and assembly of Indian major carp, Cirrhinus mrigala (Hamilton, 1822).</title>
        <authorList>
            <person name="Mohindra V."/>
            <person name="Chowdhury L.M."/>
            <person name="Lal K."/>
            <person name="Jena J.K."/>
        </authorList>
    </citation>
    <scope>NUCLEOTIDE SEQUENCE [LARGE SCALE GENOMIC DNA]</scope>
    <source>
        <strain evidence="2">CM1030</strain>
        <tissue evidence="2">Blood</tissue>
    </source>
</reference>
<dbReference type="AlphaFoldDB" id="A0ABD0QZ40"/>
<feature type="non-terminal residue" evidence="2">
    <location>
        <position position="1"/>
    </location>
</feature>
<organism evidence="2 3">
    <name type="scientific">Cirrhinus mrigala</name>
    <name type="common">Mrigala</name>
    <dbReference type="NCBI Taxonomy" id="683832"/>
    <lineage>
        <taxon>Eukaryota</taxon>
        <taxon>Metazoa</taxon>
        <taxon>Chordata</taxon>
        <taxon>Craniata</taxon>
        <taxon>Vertebrata</taxon>
        <taxon>Euteleostomi</taxon>
        <taxon>Actinopterygii</taxon>
        <taxon>Neopterygii</taxon>
        <taxon>Teleostei</taxon>
        <taxon>Ostariophysi</taxon>
        <taxon>Cypriniformes</taxon>
        <taxon>Cyprinidae</taxon>
        <taxon>Labeoninae</taxon>
        <taxon>Labeonini</taxon>
        <taxon>Cirrhinus</taxon>
    </lineage>
</organism>
<dbReference type="Proteomes" id="UP001529510">
    <property type="component" value="Unassembled WGS sequence"/>
</dbReference>
<feature type="region of interest" description="Disordered" evidence="1">
    <location>
        <begin position="68"/>
        <end position="91"/>
    </location>
</feature>
<evidence type="ECO:0000313" key="2">
    <source>
        <dbReference type="EMBL" id="KAL0191035.1"/>
    </source>
</evidence>
<feature type="compositionally biased region" description="Basic and acidic residues" evidence="1">
    <location>
        <begin position="68"/>
        <end position="81"/>
    </location>
</feature>
<comment type="caution">
    <text evidence="2">The sequence shown here is derived from an EMBL/GenBank/DDBJ whole genome shotgun (WGS) entry which is preliminary data.</text>
</comment>
<name>A0ABD0QZ40_CIRMR</name>
<keyword evidence="3" id="KW-1185">Reference proteome</keyword>
<accession>A0ABD0QZ40</accession>
<evidence type="ECO:0000313" key="3">
    <source>
        <dbReference type="Proteomes" id="UP001529510"/>
    </source>
</evidence>
<gene>
    <name evidence="2" type="ORF">M9458_013733</name>
</gene>
<sequence length="91" mass="10668">DYNLNSSIPHHDCRFPFSLLSEKGELERQLSALQQQLECTQVEQEALRSSSLDVQRQRDLLRQQREDLERQLARERSESERGYGIAKPQTP</sequence>
<proteinExistence type="predicted"/>
<evidence type="ECO:0000256" key="1">
    <source>
        <dbReference type="SAM" id="MobiDB-lite"/>
    </source>
</evidence>
<protein>
    <submittedName>
        <fullName evidence="2">Uncharacterized protein</fullName>
    </submittedName>
</protein>
<dbReference type="EMBL" id="JAMKFB020000006">
    <property type="protein sequence ID" value="KAL0191035.1"/>
    <property type="molecule type" value="Genomic_DNA"/>
</dbReference>